<evidence type="ECO:0000313" key="3">
    <source>
        <dbReference type="EMBL" id="MCU6793113.1"/>
    </source>
</evidence>
<feature type="transmembrane region" description="Helical" evidence="2">
    <location>
        <begin position="133"/>
        <end position="152"/>
    </location>
</feature>
<feature type="transmembrane region" description="Helical" evidence="2">
    <location>
        <begin position="7"/>
        <end position="32"/>
    </location>
</feature>
<organism evidence="3 4">
    <name type="scientific">Paenibacillus baimaensis</name>
    <dbReference type="NCBI Taxonomy" id="2982185"/>
    <lineage>
        <taxon>Bacteria</taxon>
        <taxon>Bacillati</taxon>
        <taxon>Bacillota</taxon>
        <taxon>Bacilli</taxon>
        <taxon>Bacillales</taxon>
        <taxon>Paenibacillaceae</taxon>
        <taxon>Paenibacillus</taxon>
    </lineage>
</organism>
<dbReference type="RefSeq" id="WP_262684422.1">
    <property type="nucleotide sequence ID" value="NZ_JAOQIO010000038.1"/>
</dbReference>
<protein>
    <submittedName>
        <fullName evidence="3">Uncharacterized protein</fullName>
    </submittedName>
</protein>
<dbReference type="EMBL" id="JAOQIO010000038">
    <property type="protein sequence ID" value="MCU6793113.1"/>
    <property type="molecule type" value="Genomic_DNA"/>
</dbReference>
<keyword evidence="2" id="KW-0472">Membrane</keyword>
<feature type="transmembrane region" description="Helical" evidence="2">
    <location>
        <begin position="79"/>
        <end position="97"/>
    </location>
</feature>
<evidence type="ECO:0000256" key="1">
    <source>
        <dbReference type="SAM" id="MobiDB-lite"/>
    </source>
</evidence>
<name>A0ABT2UEM9_9BACL</name>
<keyword evidence="2" id="KW-0812">Transmembrane</keyword>
<comment type="caution">
    <text evidence="3">The sequence shown here is derived from an EMBL/GenBank/DDBJ whole genome shotgun (WGS) entry which is preliminary data.</text>
</comment>
<keyword evidence="2" id="KW-1133">Transmembrane helix</keyword>
<reference evidence="3 4" key="1">
    <citation type="submission" date="2022-09" db="EMBL/GenBank/DDBJ databases">
        <authorList>
            <person name="Han X.L."/>
            <person name="Wang Q."/>
            <person name="Lu T."/>
        </authorList>
    </citation>
    <scope>NUCLEOTIDE SEQUENCE [LARGE SCALE GENOMIC DNA]</scope>
    <source>
        <strain evidence="3 4">WQ 127069</strain>
    </source>
</reference>
<evidence type="ECO:0000313" key="4">
    <source>
        <dbReference type="Proteomes" id="UP001652445"/>
    </source>
</evidence>
<gene>
    <name evidence="3" type="ORF">OB236_13400</name>
</gene>
<feature type="transmembrane region" description="Helical" evidence="2">
    <location>
        <begin position="38"/>
        <end position="59"/>
    </location>
</feature>
<dbReference type="Proteomes" id="UP001652445">
    <property type="component" value="Unassembled WGS sequence"/>
</dbReference>
<evidence type="ECO:0000256" key="2">
    <source>
        <dbReference type="SAM" id="Phobius"/>
    </source>
</evidence>
<keyword evidence="4" id="KW-1185">Reference proteome</keyword>
<feature type="transmembrane region" description="Helical" evidence="2">
    <location>
        <begin position="103"/>
        <end position="121"/>
    </location>
</feature>
<feature type="region of interest" description="Disordered" evidence="1">
    <location>
        <begin position="236"/>
        <end position="255"/>
    </location>
</feature>
<accession>A0ABT2UEM9</accession>
<sequence>MLRRKCLAAYFASWTIVLLISFPFMAVGGAAWYAASNYASWASVIALYAVPSIFLYGILVSSITEVAIRKLKVMGSGEWLISGFIHVVLGFLFGIIFQSSLFSIMGGTVAILFFGFDRLILRFLPLVKRGTRVLLMAAPLVLFGIFVGTLHVSSPPKPPFTAVDAVNFATSGSGTTIDRFPKQVGMQKLQVDGYDVERETAIEETDVKEQYIVHFIERWSKEGVTGEQQMLYEISRGTMGGKGGSGTEPPYLRTQ</sequence>
<proteinExistence type="predicted"/>